<feature type="compositionally biased region" description="Basic and acidic residues" evidence="4">
    <location>
        <begin position="74"/>
        <end position="100"/>
    </location>
</feature>
<protein>
    <recommendedName>
        <fullName evidence="9">Zinc finger CW-type PWWP domain protein 1</fullName>
    </recommendedName>
</protein>
<dbReference type="Gene3D" id="3.30.40.100">
    <property type="match status" value="1"/>
</dbReference>
<accession>A0AAE1CRJ7</accession>
<keyword evidence="1" id="KW-0479">Metal-binding</keyword>
<sequence>MEDTNSAKKPMKKSFLAPLKSKDGSKSEQNKPTLEHLFQKENLLAPKGNGNEQRSKKIQKSLKPDTNTGKKKVKDKDVEKGAKEWKPESDIRLSKEKNKQSEISNKAVKNCDDDLASIASDDVDAWTDSSPLNGAAEDNRGHQPAHKNKSVIQNKAERSGILKPKKLIFPEPEKKYDHDNEEAVVKKSKDKKCHDIVNQPKNRKFSTVDPSLSGDFVQGKKEAKEISVNMKKKKREKKSSKGLPPDEKESNHQADEETGTWIQCSKIECGKWRYVAGIEDPILVPAKWECKMNPDKEHNTCDLPEVDYDESEHICTKFTIGSLVWAKMDGYPWWPGMIEADPDYDTYFELLTEKSMVPFQYHVTFFDDHVSRAWIKTNFISPYIKGQEPPNKLPKILKGRNSYQKEIQKAENNADKAVSLSLQERINTFGFLKRYNKKPGIKGNHSDKTNTKYCKKLKDEKKRSKDTLGSTKTHDMNEKDTDYSSSINNLSDDLEDSEYKPVKTKSRGFESIPANENIQILNVESIKSDCYLEGNKTKSSPDTCKERYGNQQSTETKFDPDIFTMENDSAPPFYQNDETTVKNQCKANSNVGKENFVVNEKGDEREENRCITDNICGEKIGQKDTNHSNSNKKEFGICSKVQQGKKTKTKTNLKYKKINTSYKEKHETHTLTENPVKMKEDNTCKINKSEDDKIPLVCEKKTLSKEQPLKTQKKLSEYDDDTTNASKKEDKKKKEKTKQVDLTFGFNSESAKDPKRGKKREGRNHNRTKPTSNQDLKTDKCEEVNDTIEGKCEKVNKKGALKNRSKISKKTKSESDSDKENLDPFEDAISERKKEIRKGLKRQANASINLKNANVKDSNTDAHKVKKLKISLTPDDYSNKETKTDKIKEEKSKPNKNDFKLSKKKVKSFAAPLKTCKSSDREVPQISLVCNKEDSKYSTYVNSNPTEGANNTDQHVVPDMSEETDRKALLDTDIEQLMFDETLKSNKNVFKPSQKKSKSKEDNMNNYESDDEALDLDMDLQKVGPTLPQNFLNDSDESDADDMECEPNSSKVVVEKVKEDMQVFGRFAGRCTDHGSDSDPMELIED</sequence>
<feature type="region of interest" description="Disordered" evidence="4">
    <location>
        <begin position="1"/>
        <end position="215"/>
    </location>
</feature>
<organism evidence="7 8">
    <name type="scientific">Elysia crispata</name>
    <name type="common">lettuce slug</name>
    <dbReference type="NCBI Taxonomy" id="231223"/>
    <lineage>
        <taxon>Eukaryota</taxon>
        <taxon>Metazoa</taxon>
        <taxon>Spiralia</taxon>
        <taxon>Lophotrochozoa</taxon>
        <taxon>Mollusca</taxon>
        <taxon>Gastropoda</taxon>
        <taxon>Heterobranchia</taxon>
        <taxon>Euthyneura</taxon>
        <taxon>Panpulmonata</taxon>
        <taxon>Sacoglossa</taxon>
        <taxon>Placobranchoidea</taxon>
        <taxon>Plakobranchidae</taxon>
        <taxon>Elysia</taxon>
    </lineage>
</organism>
<dbReference type="CDD" id="cd20145">
    <property type="entry name" value="PWWP_ZCWPW1"/>
    <property type="match status" value="1"/>
</dbReference>
<dbReference type="PROSITE" id="PS50812">
    <property type="entry name" value="PWWP"/>
    <property type="match status" value="1"/>
</dbReference>
<feature type="region of interest" description="Disordered" evidence="4">
    <location>
        <begin position="440"/>
        <end position="507"/>
    </location>
</feature>
<dbReference type="Pfam" id="PF07496">
    <property type="entry name" value="zf-CW"/>
    <property type="match status" value="1"/>
</dbReference>
<gene>
    <name evidence="7" type="ORF">RRG08_066045</name>
</gene>
<dbReference type="Pfam" id="PF00855">
    <property type="entry name" value="PWWP"/>
    <property type="match status" value="1"/>
</dbReference>
<dbReference type="GO" id="GO:0008270">
    <property type="term" value="F:zinc ion binding"/>
    <property type="evidence" value="ECO:0007669"/>
    <property type="project" value="UniProtKB-KW"/>
</dbReference>
<keyword evidence="3" id="KW-0862">Zinc</keyword>
<reference evidence="7" key="1">
    <citation type="journal article" date="2023" name="G3 (Bethesda)">
        <title>A reference genome for the long-term kleptoplast-retaining sea slug Elysia crispata morphotype clarki.</title>
        <authorList>
            <person name="Eastman K.E."/>
            <person name="Pendleton A.L."/>
            <person name="Shaikh M.A."/>
            <person name="Suttiyut T."/>
            <person name="Ogas R."/>
            <person name="Tomko P."/>
            <person name="Gavelis G."/>
            <person name="Widhalm J.R."/>
            <person name="Wisecaver J.H."/>
        </authorList>
    </citation>
    <scope>NUCLEOTIDE SEQUENCE</scope>
    <source>
        <strain evidence="7">ECLA1</strain>
    </source>
</reference>
<feature type="compositionally biased region" description="Acidic residues" evidence="4">
    <location>
        <begin position="1034"/>
        <end position="1045"/>
    </location>
</feature>
<feature type="compositionally biased region" description="Basic residues" evidence="4">
    <location>
        <begin position="755"/>
        <end position="768"/>
    </location>
</feature>
<feature type="compositionally biased region" description="Basic and acidic residues" evidence="4">
    <location>
        <begin position="444"/>
        <end position="482"/>
    </location>
</feature>
<evidence type="ECO:0000259" key="6">
    <source>
        <dbReference type="PROSITE" id="PS51050"/>
    </source>
</evidence>
<feature type="compositionally biased region" description="Basic and acidic residues" evidence="4">
    <location>
        <begin position="662"/>
        <end position="708"/>
    </location>
</feature>
<dbReference type="Gene3D" id="2.30.30.140">
    <property type="match status" value="1"/>
</dbReference>
<evidence type="ECO:0000256" key="1">
    <source>
        <dbReference type="ARBA" id="ARBA00022723"/>
    </source>
</evidence>
<evidence type="ECO:0000256" key="4">
    <source>
        <dbReference type="SAM" id="MobiDB-lite"/>
    </source>
</evidence>
<dbReference type="PANTHER" id="PTHR15999">
    <property type="entry name" value="ZINC FINGER CW-TYPE PWWP DOMAIN PROTEIN 1"/>
    <property type="match status" value="1"/>
</dbReference>
<evidence type="ECO:0000259" key="5">
    <source>
        <dbReference type="PROSITE" id="PS50812"/>
    </source>
</evidence>
<dbReference type="PANTHER" id="PTHR15999:SF2">
    <property type="entry name" value="ZINC FINGER CW-TYPE PWWP DOMAIN PROTEIN 1"/>
    <property type="match status" value="1"/>
</dbReference>
<feature type="compositionally biased region" description="Basic and acidic residues" evidence="4">
    <location>
        <begin position="244"/>
        <end position="255"/>
    </location>
</feature>
<feature type="compositionally biased region" description="Basic residues" evidence="4">
    <location>
        <begin position="230"/>
        <end position="240"/>
    </location>
</feature>
<dbReference type="EMBL" id="JAWDGP010007035">
    <property type="protein sequence ID" value="KAK3731030.1"/>
    <property type="molecule type" value="Genomic_DNA"/>
</dbReference>
<feature type="compositionally biased region" description="Basic and acidic residues" evidence="4">
    <location>
        <begin position="20"/>
        <end position="39"/>
    </location>
</feature>
<keyword evidence="8" id="KW-1185">Reference proteome</keyword>
<feature type="compositionally biased region" description="Basic and acidic residues" evidence="4">
    <location>
        <begin position="171"/>
        <end position="195"/>
    </location>
</feature>
<evidence type="ECO:0000256" key="3">
    <source>
        <dbReference type="ARBA" id="ARBA00022833"/>
    </source>
</evidence>
<feature type="compositionally biased region" description="Acidic residues" evidence="4">
    <location>
        <begin position="1008"/>
        <end position="1018"/>
    </location>
</feature>
<feature type="compositionally biased region" description="Basic residues" evidence="4">
    <location>
        <begin position="797"/>
        <end position="810"/>
    </location>
</feature>
<feature type="compositionally biased region" description="Basic and acidic residues" evidence="4">
    <location>
        <begin position="811"/>
        <end position="822"/>
    </location>
</feature>
<dbReference type="SUPFAM" id="SSF63748">
    <property type="entry name" value="Tudor/PWWP/MBT"/>
    <property type="match status" value="1"/>
</dbReference>
<feature type="domain" description="PWWP" evidence="5">
    <location>
        <begin position="320"/>
        <end position="386"/>
    </location>
</feature>
<feature type="region of interest" description="Disordered" evidence="4">
    <location>
        <begin position="937"/>
        <end position="966"/>
    </location>
</feature>
<feature type="region of interest" description="Disordered" evidence="4">
    <location>
        <begin position="983"/>
        <end position="1049"/>
    </location>
</feature>
<evidence type="ECO:0000313" key="8">
    <source>
        <dbReference type="Proteomes" id="UP001283361"/>
    </source>
</evidence>
<dbReference type="GO" id="GO:0005634">
    <property type="term" value="C:nucleus"/>
    <property type="evidence" value="ECO:0007669"/>
    <property type="project" value="TreeGrafter"/>
</dbReference>
<evidence type="ECO:0000313" key="7">
    <source>
        <dbReference type="EMBL" id="KAK3731030.1"/>
    </source>
</evidence>
<feature type="region of interest" description="Disordered" evidence="4">
    <location>
        <begin position="872"/>
        <end position="899"/>
    </location>
</feature>
<comment type="caution">
    <text evidence="7">The sequence shown here is derived from an EMBL/GenBank/DDBJ whole genome shotgun (WGS) entry which is preliminary data.</text>
</comment>
<evidence type="ECO:0008006" key="9">
    <source>
        <dbReference type="Google" id="ProtNLM"/>
    </source>
</evidence>
<dbReference type="SMART" id="SM00293">
    <property type="entry name" value="PWWP"/>
    <property type="match status" value="1"/>
</dbReference>
<dbReference type="InterPro" id="IPR000313">
    <property type="entry name" value="PWWP_dom"/>
</dbReference>
<feature type="domain" description="CW-type" evidence="6">
    <location>
        <begin position="255"/>
        <end position="309"/>
    </location>
</feature>
<name>A0AAE1CRJ7_9GAST</name>
<dbReference type="PROSITE" id="PS51050">
    <property type="entry name" value="ZF_CW"/>
    <property type="match status" value="1"/>
</dbReference>
<feature type="compositionally biased region" description="Polar residues" evidence="4">
    <location>
        <begin position="937"/>
        <end position="954"/>
    </location>
</feature>
<dbReference type="Proteomes" id="UP001283361">
    <property type="component" value="Unassembled WGS sequence"/>
</dbReference>
<feature type="region of interest" description="Disordered" evidence="4">
    <location>
        <begin position="660"/>
        <end position="828"/>
    </location>
</feature>
<keyword evidence="2" id="KW-0863">Zinc-finger</keyword>
<dbReference type="InterPro" id="IPR042778">
    <property type="entry name" value="ZCWPW1/ZCWPW2"/>
</dbReference>
<proteinExistence type="predicted"/>
<dbReference type="AlphaFoldDB" id="A0AAE1CRJ7"/>
<dbReference type="InterPro" id="IPR011124">
    <property type="entry name" value="Znf_CW"/>
</dbReference>
<evidence type="ECO:0000256" key="2">
    <source>
        <dbReference type="ARBA" id="ARBA00022771"/>
    </source>
</evidence>
<feature type="region of interest" description="Disordered" evidence="4">
    <location>
        <begin position="227"/>
        <end position="257"/>
    </location>
</feature>
<feature type="compositionally biased region" description="Basic and acidic residues" evidence="4">
    <location>
        <begin position="877"/>
        <end position="899"/>
    </location>
</feature>
<feature type="compositionally biased region" description="Basic and acidic residues" evidence="4">
    <location>
        <begin position="776"/>
        <end position="796"/>
    </location>
</feature>